<gene>
    <name evidence="1" type="ORF">Pint_10128</name>
</gene>
<dbReference type="EMBL" id="CM047747">
    <property type="protein sequence ID" value="KAJ0017517.1"/>
    <property type="molecule type" value="Genomic_DNA"/>
</dbReference>
<protein>
    <submittedName>
        <fullName evidence="1">Uncharacterized protein</fullName>
    </submittedName>
</protein>
<reference evidence="2" key="1">
    <citation type="journal article" date="2023" name="G3 (Bethesda)">
        <title>Genome assembly and association tests identify interacting loci associated with vigor, precocity, and sex in interspecific pistachio rootstocks.</title>
        <authorList>
            <person name="Palmer W."/>
            <person name="Jacygrad E."/>
            <person name="Sagayaradj S."/>
            <person name="Cavanaugh K."/>
            <person name="Han R."/>
            <person name="Bertier L."/>
            <person name="Beede B."/>
            <person name="Kafkas S."/>
            <person name="Golino D."/>
            <person name="Preece J."/>
            <person name="Michelmore R."/>
        </authorList>
    </citation>
    <scope>NUCLEOTIDE SEQUENCE [LARGE SCALE GENOMIC DNA]</scope>
</reference>
<dbReference type="Proteomes" id="UP001163603">
    <property type="component" value="Chromosome 12"/>
</dbReference>
<name>A0ACC0XHH5_9ROSI</name>
<organism evidence="1 2">
    <name type="scientific">Pistacia integerrima</name>
    <dbReference type="NCBI Taxonomy" id="434235"/>
    <lineage>
        <taxon>Eukaryota</taxon>
        <taxon>Viridiplantae</taxon>
        <taxon>Streptophyta</taxon>
        <taxon>Embryophyta</taxon>
        <taxon>Tracheophyta</taxon>
        <taxon>Spermatophyta</taxon>
        <taxon>Magnoliopsida</taxon>
        <taxon>eudicotyledons</taxon>
        <taxon>Gunneridae</taxon>
        <taxon>Pentapetalae</taxon>
        <taxon>rosids</taxon>
        <taxon>malvids</taxon>
        <taxon>Sapindales</taxon>
        <taxon>Anacardiaceae</taxon>
        <taxon>Pistacia</taxon>
    </lineage>
</organism>
<evidence type="ECO:0000313" key="1">
    <source>
        <dbReference type="EMBL" id="KAJ0017517.1"/>
    </source>
</evidence>
<keyword evidence="2" id="KW-1185">Reference proteome</keyword>
<proteinExistence type="predicted"/>
<evidence type="ECO:0000313" key="2">
    <source>
        <dbReference type="Proteomes" id="UP001163603"/>
    </source>
</evidence>
<accession>A0ACC0XHH5</accession>
<comment type="caution">
    <text evidence="1">The sequence shown here is derived from an EMBL/GenBank/DDBJ whole genome shotgun (WGS) entry which is preliminary data.</text>
</comment>
<sequence length="153" mass="16332">MSCLHQQTQHGLNQDTNTGLFPGAAAADLWFIQNSSVEFRTLFGAADLWPSTSFDLSSFLLLRSSTAPTRFEIIDDDDTSLLEIESVNRIEGLVVGLGWVKCGVGLAVGSVMYLFSWGVGLAAVANVSSCLELADVRLVLGLATSGGMVRGWC</sequence>